<sequence length="142" mass="15198">MPKRIPFHVVYATSEDNSYPACELNAQGPAARGWRSEGPPPHELLLRLACVTSVHKLQLLAHHQLIPACVEVLVSGGLVSEGAATPCGATYTSVGRVTLAKPAPQARTRELRSAALPEPTVARFVKLRLSGPHPPAKENDQV</sequence>
<dbReference type="Pfam" id="PF21038">
    <property type="entry name" value="CEP104_N"/>
    <property type="match status" value="1"/>
</dbReference>
<dbReference type="Proteomes" id="UP000791440">
    <property type="component" value="Unassembled WGS sequence"/>
</dbReference>
<organism evidence="2 3">
    <name type="scientific">Manduca sexta</name>
    <name type="common">Tobacco hawkmoth</name>
    <name type="synonym">Tobacco hornworm</name>
    <dbReference type="NCBI Taxonomy" id="7130"/>
    <lineage>
        <taxon>Eukaryota</taxon>
        <taxon>Metazoa</taxon>
        <taxon>Ecdysozoa</taxon>
        <taxon>Arthropoda</taxon>
        <taxon>Hexapoda</taxon>
        <taxon>Insecta</taxon>
        <taxon>Pterygota</taxon>
        <taxon>Neoptera</taxon>
        <taxon>Endopterygota</taxon>
        <taxon>Lepidoptera</taxon>
        <taxon>Glossata</taxon>
        <taxon>Ditrysia</taxon>
        <taxon>Bombycoidea</taxon>
        <taxon>Sphingidae</taxon>
        <taxon>Sphinginae</taxon>
        <taxon>Sphingini</taxon>
        <taxon>Manduca</taxon>
    </lineage>
</organism>
<evidence type="ECO:0000259" key="1">
    <source>
        <dbReference type="Pfam" id="PF21038"/>
    </source>
</evidence>
<keyword evidence="3" id="KW-1185">Reference proteome</keyword>
<accession>A0A921Z611</accession>
<dbReference type="InterPro" id="IPR048739">
    <property type="entry name" value="CEP104_N"/>
</dbReference>
<comment type="caution">
    <text evidence="2">The sequence shown here is derived from an EMBL/GenBank/DDBJ whole genome shotgun (WGS) entry which is preliminary data.</text>
</comment>
<reference evidence="2" key="1">
    <citation type="journal article" date="2016" name="Insect Biochem. Mol. Biol.">
        <title>Multifaceted biological insights from a draft genome sequence of the tobacco hornworm moth, Manduca sexta.</title>
        <authorList>
            <person name="Kanost M.R."/>
            <person name="Arrese E.L."/>
            <person name="Cao X."/>
            <person name="Chen Y.R."/>
            <person name="Chellapilla S."/>
            <person name="Goldsmith M.R."/>
            <person name="Grosse-Wilde E."/>
            <person name="Heckel D.G."/>
            <person name="Herndon N."/>
            <person name="Jiang H."/>
            <person name="Papanicolaou A."/>
            <person name="Qu J."/>
            <person name="Soulages J.L."/>
            <person name="Vogel H."/>
            <person name="Walters J."/>
            <person name="Waterhouse R.M."/>
            <person name="Ahn S.J."/>
            <person name="Almeida F.C."/>
            <person name="An C."/>
            <person name="Aqrawi P."/>
            <person name="Bretschneider A."/>
            <person name="Bryant W.B."/>
            <person name="Bucks S."/>
            <person name="Chao H."/>
            <person name="Chevignon G."/>
            <person name="Christen J.M."/>
            <person name="Clarke D.F."/>
            <person name="Dittmer N.T."/>
            <person name="Ferguson L.C.F."/>
            <person name="Garavelou S."/>
            <person name="Gordon K.H.J."/>
            <person name="Gunaratna R.T."/>
            <person name="Han Y."/>
            <person name="Hauser F."/>
            <person name="He Y."/>
            <person name="Heidel-Fischer H."/>
            <person name="Hirsh A."/>
            <person name="Hu Y."/>
            <person name="Jiang H."/>
            <person name="Kalra D."/>
            <person name="Klinner C."/>
            <person name="Konig C."/>
            <person name="Kovar C."/>
            <person name="Kroll A.R."/>
            <person name="Kuwar S.S."/>
            <person name="Lee S.L."/>
            <person name="Lehman R."/>
            <person name="Li K."/>
            <person name="Li Z."/>
            <person name="Liang H."/>
            <person name="Lovelace S."/>
            <person name="Lu Z."/>
            <person name="Mansfield J.H."/>
            <person name="McCulloch K.J."/>
            <person name="Mathew T."/>
            <person name="Morton B."/>
            <person name="Muzny D.M."/>
            <person name="Neunemann D."/>
            <person name="Ongeri F."/>
            <person name="Pauchet Y."/>
            <person name="Pu L.L."/>
            <person name="Pyrousis I."/>
            <person name="Rao X.J."/>
            <person name="Redding A."/>
            <person name="Roesel C."/>
            <person name="Sanchez-Gracia A."/>
            <person name="Schaack S."/>
            <person name="Shukla A."/>
            <person name="Tetreau G."/>
            <person name="Wang Y."/>
            <person name="Xiong G.H."/>
            <person name="Traut W."/>
            <person name="Walsh T.K."/>
            <person name="Worley K.C."/>
            <person name="Wu D."/>
            <person name="Wu W."/>
            <person name="Wu Y.Q."/>
            <person name="Zhang X."/>
            <person name="Zou Z."/>
            <person name="Zucker H."/>
            <person name="Briscoe A.D."/>
            <person name="Burmester T."/>
            <person name="Clem R.J."/>
            <person name="Feyereisen R."/>
            <person name="Grimmelikhuijzen C.J.P."/>
            <person name="Hamodrakas S.J."/>
            <person name="Hansson B.S."/>
            <person name="Huguet E."/>
            <person name="Jermiin L.S."/>
            <person name="Lan Q."/>
            <person name="Lehman H.K."/>
            <person name="Lorenzen M."/>
            <person name="Merzendorfer H."/>
            <person name="Michalopoulos I."/>
            <person name="Morton D.B."/>
            <person name="Muthukrishnan S."/>
            <person name="Oakeshott J.G."/>
            <person name="Palmer W."/>
            <person name="Park Y."/>
            <person name="Passarelli A.L."/>
            <person name="Rozas J."/>
            <person name="Schwartz L.M."/>
            <person name="Smith W."/>
            <person name="Southgate A."/>
            <person name="Vilcinskas A."/>
            <person name="Vogt R."/>
            <person name="Wang P."/>
            <person name="Werren J."/>
            <person name="Yu X.Q."/>
            <person name="Zhou J.J."/>
            <person name="Brown S.J."/>
            <person name="Scherer S.E."/>
            <person name="Richards S."/>
            <person name="Blissard G.W."/>
        </authorList>
    </citation>
    <scope>NUCLEOTIDE SEQUENCE</scope>
</reference>
<evidence type="ECO:0000313" key="2">
    <source>
        <dbReference type="EMBL" id="KAG6451496.1"/>
    </source>
</evidence>
<feature type="domain" description="Centrosomal protein CEP104 N-terminal" evidence="1">
    <location>
        <begin position="33"/>
        <end position="135"/>
    </location>
</feature>
<evidence type="ECO:0000313" key="3">
    <source>
        <dbReference type="Proteomes" id="UP000791440"/>
    </source>
</evidence>
<reference evidence="2" key="2">
    <citation type="submission" date="2020-12" db="EMBL/GenBank/DDBJ databases">
        <authorList>
            <person name="Kanost M."/>
        </authorList>
    </citation>
    <scope>NUCLEOTIDE SEQUENCE</scope>
</reference>
<protein>
    <recommendedName>
        <fullName evidence="1">Centrosomal protein CEP104 N-terminal domain-containing protein</fullName>
    </recommendedName>
</protein>
<dbReference type="PANTHER" id="PTHR13371:SF0">
    <property type="entry name" value="CENTROSOMAL PROTEIN OF 104 KDA"/>
    <property type="match status" value="1"/>
</dbReference>
<dbReference type="GO" id="GO:0005929">
    <property type="term" value="C:cilium"/>
    <property type="evidence" value="ECO:0007669"/>
    <property type="project" value="TreeGrafter"/>
</dbReference>
<dbReference type="AlphaFoldDB" id="A0A921Z611"/>
<dbReference type="EMBL" id="JH668409">
    <property type="protein sequence ID" value="KAG6451496.1"/>
    <property type="molecule type" value="Genomic_DNA"/>
</dbReference>
<proteinExistence type="predicted"/>
<dbReference type="InterPro" id="IPR052607">
    <property type="entry name" value="CEP104-like"/>
</dbReference>
<name>A0A921Z611_MANSE</name>
<gene>
    <name evidence="2" type="ORF">O3G_MSEX007189</name>
</gene>
<dbReference type="PANTHER" id="PTHR13371">
    <property type="entry name" value="GLYCINE-, GLUTAMATE-, THIENYLCYCLOHEXYLPIPERIDINE-BINDING PROTEIN"/>
    <property type="match status" value="1"/>
</dbReference>